<organism evidence="2 3">
    <name type="scientific">Favolaschia claudopus</name>
    <dbReference type="NCBI Taxonomy" id="2862362"/>
    <lineage>
        <taxon>Eukaryota</taxon>
        <taxon>Fungi</taxon>
        <taxon>Dikarya</taxon>
        <taxon>Basidiomycota</taxon>
        <taxon>Agaricomycotina</taxon>
        <taxon>Agaricomycetes</taxon>
        <taxon>Agaricomycetidae</taxon>
        <taxon>Agaricales</taxon>
        <taxon>Marasmiineae</taxon>
        <taxon>Mycenaceae</taxon>
        <taxon>Favolaschia</taxon>
    </lineage>
</organism>
<reference evidence="2 3" key="1">
    <citation type="journal article" date="2024" name="J Genomics">
        <title>Draft genome sequencing and assembly of Favolaschia claudopus CIRM-BRFM 2984 isolated from oak limbs.</title>
        <authorList>
            <person name="Navarro D."/>
            <person name="Drula E."/>
            <person name="Chaduli D."/>
            <person name="Cazenave R."/>
            <person name="Ahrendt S."/>
            <person name="Wang J."/>
            <person name="Lipzen A."/>
            <person name="Daum C."/>
            <person name="Barry K."/>
            <person name="Grigoriev I.V."/>
            <person name="Favel A."/>
            <person name="Rosso M.N."/>
            <person name="Martin F."/>
        </authorList>
    </citation>
    <scope>NUCLEOTIDE SEQUENCE [LARGE SCALE GENOMIC DNA]</scope>
    <source>
        <strain evidence="2 3">CIRM-BRFM 2984</strain>
    </source>
</reference>
<evidence type="ECO:0000313" key="3">
    <source>
        <dbReference type="Proteomes" id="UP001362999"/>
    </source>
</evidence>
<name>A0AAW0E3V7_9AGAR</name>
<comment type="caution">
    <text evidence="2">The sequence shown here is derived from an EMBL/GenBank/DDBJ whole genome shotgun (WGS) entry which is preliminary data.</text>
</comment>
<evidence type="ECO:0008006" key="4">
    <source>
        <dbReference type="Google" id="ProtNLM"/>
    </source>
</evidence>
<gene>
    <name evidence="2" type="ORF">R3P38DRAFT_2495736</name>
</gene>
<protein>
    <recommendedName>
        <fullName evidence="4">Transmembrane protein</fullName>
    </recommendedName>
</protein>
<dbReference type="Proteomes" id="UP001362999">
    <property type="component" value="Unassembled WGS sequence"/>
</dbReference>
<dbReference type="AlphaFoldDB" id="A0AAW0E3V7"/>
<dbReference type="EMBL" id="JAWWNJ010000003">
    <property type="protein sequence ID" value="KAK7059287.1"/>
    <property type="molecule type" value="Genomic_DNA"/>
</dbReference>
<accession>A0AAW0E3V7</accession>
<keyword evidence="1" id="KW-1133">Transmembrane helix</keyword>
<evidence type="ECO:0000313" key="2">
    <source>
        <dbReference type="EMBL" id="KAK7059287.1"/>
    </source>
</evidence>
<sequence length="245" mass="27694">LSARHQIHPEWYVRCVIYLVAFLHTRHRVTFRAAALILVCLSFLVSFFVGNVVDLANAIPETLTTAFHRLNIEDNFTIHPTCFHCHYLFDPAVDPDTFCPDCDHELFGSPFDEFDDDDIDVESSETPRTTKLKPQLVSPVQVLSAGLKEFFKRPGMVNAVNSWKTQSSVEGELTCIQDGNVWKEMKDANGASFFYGSDADEEIRLGVSFSLDWLHRFKRSKSSFAPSQSSGAMSFCIQNLKTSLK</sequence>
<feature type="non-terminal residue" evidence="2">
    <location>
        <position position="1"/>
    </location>
</feature>
<proteinExistence type="predicted"/>
<keyword evidence="1" id="KW-0472">Membrane</keyword>
<keyword evidence="3" id="KW-1185">Reference proteome</keyword>
<keyword evidence="1" id="KW-0812">Transmembrane</keyword>
<evidence type="ECO:0000256" key="1">
    <source>
        <dbReference type="SAM" id="Phobius"/>
    </source>
</evidence>
<feature type="transmembrane region" description="Helical" evidence="1">
    <location>
        <begin position="33"/>
        <end position="53"/>
    </location>
</feature>